<dbReference type="Proteomes" id="UP000095767">
    <property type="component" value="Unassembled WGS sequence"/>
</dbReference>
<keyword evidence="3" id="KW-1185">Reference proteome</keyword>
<sequence>MPYHRREEVPIVRRGVGVLPRVRHRNIVRLLGWEANRRTRLIFYYYLPNGTLDGLLHTAAGGSTGAAVVEWEVRLAIAVCVAEGLAYLHHDCVPAILRRDVKADDILLGERVPSPL</sequence>
<proteinExistence type="predicted"/>
<evidence type="ECO:0000313" key="2">
    <source>
        <dbReference type="EMBL" id="OEL20075.1"/>
    </source>
</evidence>
<dbReference type="GO" id="GO:0005524">
    <property type="term" value="F:ATP binding"/>
    <property type="evidence" value="ECO:0007669"/>
    <property type="project" value="InterPro"/>
</dbReference>
<dbReference type="PROSITE" id="PS50011">
    <property type="entry name" value="PROTEIN_KINASE_DOM"/>
    <property type="match status" value="1"/>
</dbReference>
<name>A0A1E5V511_9POAL</name>
<protein>
    <recommendedName>
        <fullName evidence="1">Protein kinase domain-containing protein</fullName>
    </recommendedName>
</protein>
<dbReference type="InterPro" id="IPR000719">
    <property type="entry name" value="Prot_kinase_dom"/>
</dbReference>
<dbReference type="EMBL" id="LWDX02051860">
    <property type="protein sequence ID" value="OEL20075.1"/>
    <property type="molecule type" value="Genomic_DNA"/>
</dbReference>
<reference evidence="2 3" key="1">
    <citation type="submission" date="2016-09" db="EMBL/GenBank/DDBJ databases">
        <title>The draft genome of Dichanthelium oligosanthes: A C3 panicoid grass species.</title>
        <authorList>
            <person name="Studer A.J."/>
            <person name="Schnable J.C."/>
            <person name="Brutnell T.P."/>
        </authorList>
    </citation>
    <scope>NUCLEOTIDE SEQUENCE [LARGE SCALE GENOMIC DNA]</scope>
    <source>
        <strain evidence="3">cv. Kellogg 1175</strain>
        <tissue evidence="2">Leaf</tissue>
    </source>
</reference>
<dbReference type="AlphaFoldDB" id="A0A1E5V511"/>
<dbReference type="STRING" id="888268.A0A1E5V511"/>
<accession>A0A1E5V511</accession>
<organism evidence="2 3">
    <name type="scientific">Dichanthelium oligosanthes</name>
    <dbReference type="NCBI Taxonomy" id="888268"/>
    <lineage>
        <taxon>Eukaryota</taxon>
        <taxon>Viridiplantae</taxon>
        <taxon>Streptophyta</taxon>
        <taxon>Embryophyta</taxon>
        <taxon>Tracheophyta</taxon>
        <taxon>Spermatophyta</taxon>
        <taxon>Magnoliopsida</taxon>
        <taxon>Liliopsida</taxon>
        <taxon>Poales</taxon>
        <taxon>Poaceae</taxon>
        <taxon>PACMAD clade</taxon>
        <taxon>Panicoideae</taxon>
        <taxon>Panicodae</taxon>
        <taxon>Paniceae</taxon>
        <taxon>Dichantheliinae</taxon>
        <taxon>Dichanthelium</taxon>
    </lineage>
</organism>
<dbReference type="GO" id="GO:0004672">
    <property type="term" value="F:protein kinase activity"/>
    <property type="evidence" value="ECO:0007669"/>
    <property type="project" value="InterPro"/>
</dbReference>
<dbReference type="InterPro" id="IPR011009">
    <property type="entry name" value="Kinase-like_dom_sf"/>
</dbReference>
<dbReference type="Gene3D" id="1.10.510.10">
    <property type="entry name" value="Transferase(Phosphotransferase) domain 1"/>
    <property type="match status" value="1"/>
</dbReference>
<comment type="caution">
    <text evidence="2">The sequence shown here is derived from an EMBL/GenBank/DDBJ whole genome shotgun (WGS) entry which is preliminary data.</text>
</comment>
<gene>
    <name evidence="2" type="ORF">BAE44_0018907</name>
</gene>
<feature type="domain" description="Protein kinase" evidence="1">
    <location>
        <begin position="1"/>
        <end position="116"/>
    </location>
</feature>
<evidence type="ECO:0000259" key="1">
    <source>
        <dbReference type="PROSITE" id="PS50011"/>
    </source>
</evidence>
<evidence type="ECO:0000313" key="3">
    <source>
        <dbReference type="Proteomes" id="UP000095767"/>
    </source>
</evidence>
<dbReference type="InterPro" id="IPR051824">
    <property type="entry name" value="LRR_Rcpt-Like_S/T_Kinase"/>
</dbReference>
<dbReference type="OrthoDB" id="2015071at2759"/>
<dbReference type="Pfam" id="PF00069">
    <property type="entry name" value="Pkinase"/>
    <property type="match status" value="1"/>
</dbReference>
<dbReference type="SUPFAM" id="SSF56112">
    <property type="entry name" value="Protein kinase-like (PK-like)"/>
    <property type="match status" value="1"/>
</dbReference>
<dbReference type="PANTHER" id="PTHR48006:SF92">
    <property type="entry name" value="LRR RECEPTOR-LIKE SERINE_THREONINE-PROTEIN KINASE GSO1"/>
    <property type="match status" value="1"/>
</dbReference>
<dbReference type="PANTHER" id="PTHR48006">
    <property type="entry name" value="LEUCINE-RICH REPEAT-CONTAINING PROTEIN DDB_G0281931-RELATED"/>
    <property type="match status" value="1"/>
</dbReference>